<gene>
    <name evidence="2" type="ORF">Acy02nite_06150</name>
</gene>
<keyword evidence="3" id="KW-1185">Reference proteome</keyword>
<evidence type="ECO:0000313" key="3">
    <source>
        <dbReference type="Proteomes" id="UP000619479"/>
    </source>
</evidence>
<dbReference type="InterPro" id="IPR013321">
    <property type="entry name" value="Arc_rbn_hlx_hlx"/>
</dbReference>
<reference evidence="2" key="1">
    <citation type="submission" date="2021-01" db="EMBL/GenBank/DDBJ databases">
        <title>Whole genome shotgun sequence of Actinoplanes cyaneus NBRC 14990.</title>
        <authorList>
            <person name="Komaki H."/>
            <person name="Tamura T."/>
        </authorList>
    </citation>
    <scope>NUCLEOTIDE SEQUENCE</scope>
    <source>
        <strain evidence="2">NBRC 14990</strain>
    </source>
</reference>
<dbReference type="RefSeq" id="WP_239174138.1">
    <property type="nucleotide sequence ID" value="NZ_BAAAUC010000021.1"/>
</dbReference>
<dbReference type="GO" id="GO:0006355">
    <property type="term" value="P:regulation of DNA-templated transcription"/>
    <property type="evidence" value="ECO:0007669"/>
    <property type="project" value="InterPro"/>
</dbReference>
<dbReference type="Proteomes" id="UP000619479">
    <property type="component" value="Unassembled WGS sequence"/>
</dbReference>
<dbReference type="Gene3D" id="1.10.1220.10">
    <property type="entry name" value="Met repressor-like"/>
    <property type="match status" value="1"/>
</dbReference>
<evidence type="ECO:0008006" key="4">
    <source>
        <dbReference type="Google" id="ProtNLM"/>
    </source>
</evidence>
<comment type="caution">
    <text evidence="2">The sequence shown here is derived from an EMBL/GenBank/DDBJ whole genome shotgun (WGS) entry which is preliminary data.</text>
</comment>
<protein>
    <recommendedName>
        <fullName evidence="4">Toxin-antitoxin system HicB family antitoxin</fullName>
    </recommendedName>
</protein>
<accession>A0A919M4W3</accession>
<dbReference type="AlphaFoldDB" id="A0A919M4W3"/>
<feature type="compositionally biased region" description="Pro residues" evidence="1">
    <location>
        <begin position="162"/>
        <end position="173"/>
    </location>
</feature>
<dbReference type="EMBL" id="BOMH01000004">
    <property type="protein sequence ID" value="GID62734.1"/>
    <property type="molecule type" value="Genomic_DNA"/>
</dbReference>
<evidence type="ECO:0000256" key="1">
    <source>
        <dbReference type="SAM" id="MobiDB-lite"/>
    </source>
</evidence>
<name>A0A919M4W3_9ACTN</name>
<feature type="region of interest" description="Disordered" evidence="1">
    <location>
        <begin position="86"/>
        <end position="120"/>
    </location>
</feature>
<sequence length="189" mass="19214">MDLTPYLEALRADLAAVAAPGGPEVSRAAELLSNSLEPSARLALLEALSDAAAEITTGLTDATVEVCLRGREADLVVTRIPALDPPAAVSVPPPLPSSPLPWPSSSPSSQPPADGGGDLARLTVRMPESLKTHVEQTAAAEGVSVNAWLVRTVTAAVTGRPATPPPPPPPAPPGGAGWSAKRVTGYFQA</sequence>
<proteinExistence type="predicted"/>
<feature type="region of interest" description="Disordered" evidence="1">
    <location>
        <begin position="158"/>
        <end position="189"/>
    </location>
</feature>
<feature type="compositionally biased region" description="Pro residues" evidence="1">
    <location>
        <begin position="91"/>
        <end position="104"/>
    </location>
</feature>
<dbReference type="InterPro" id="IPR010985">
    <property type="entry name" value="Ribbon_hlx_hlx"/>
</dbReference>
<organism evidence="2 3">
    <name type="scientific">Actinoplanes cyaneus</name>
    <dbReference type="NCBI Taxonomy" id="52696"/>
    <lineage>
        <taxon>Bacteria</taxon>
        <taxon>Bacillati</taxon>
        <taxon>Actinomycetota</taxon>
        <taxon>Actinomycetes</taxon>
        <taxon>Micromonosporales</taxon>
        <taxon>Micromonosporaceae</taxon>
        <taxon>Actinoplanes</taxon>
    </lineage>
</organism>
<dbReference type="SUPFAM" id="SSF47598">
    <property type="entry name" value="Ribbon-helix-helix"/>
    <property type="match status" value="1"/>
</dbReference>
<evidence type="ECO:0000313" key="2">
    <source>
        <dbReference type="EMBL" id="GID62734.1"/>
    </source>
</evidence>